<comment type="similarity">
    <text evidence="1">Belongs to the aldehyde dehydrogenase family.</text>
</comment>
<dbReference type="InterPro" id="IPR016162">
    <property type="entry name" value="Ald_DH_N"/>
</dbReference>
<protein>
    <submittedName>
        <fullName evidence="4">NAD-dependent succinate-semialdehyde dehydrogenase</fullName>
    </submittedName>
</protein>
<evidence type="ECO:0000256" key="1">
    <source>
        <dbReference type="ARBA" id="ARBA00009986"/>
    </source>
</evidence>
<evidence type="ECO:0000256" key="2">
    <source>
        <dbReference type="ARBA" id="ARBA00023002"/>
    </source>
</evidence>
<comment type="caution">
    <text evidence="4">The sequence shown here is derived from an EMBL/GenBank/DDBJ whole genome shotgun (WGS) entry which is preliminary data.</text>
</comment>
<dbReference type="EMBL" id="JAHYBZ010000001">
    <property type="protein sequence ID" value="MBW6396645.1"/>
    <property type="molecule type" value="Genomic_DNA"/>
</dbReference>
<keyword evidence="2" id="KW-0560">Oxidoreductase</keyword>
<dbReference type="InterPro" id="IPR016163">
    <property type="entry name" value="Ald_DH_C"/>
</dbReference>
<accession>A0ABS7A3H9</accession>
<keyword evidence="5" id="KW-1185">Reference proteome</keyword>
<dbReference type="CDD" id="cd07103">
    <property type="entry name" value="ALDH_F5_SSADH_GabD"/>
    <property type="match status" value="1"/>
</dbReference>
<dbReference type="Proteomes" id="UP001196565">
    <property type="component" value="Unassembled WGS sequence"/>
</dbReference>
<feature type="domain" description="Aldehyde dehydrogenase" evidence="3">
    <location>
        <begin position="21"/>
        <end position="470"/>
    </location>
</feature>
<proteinExistence type="inferred from homology"/>
<dbReference type="InterPro" id="IPR016161">
    <property type="entry name" value="Ald_DH/histidinol_DH"/>
</dbReference>
<dbReference type="PANTHER" id="PTHR43353">
    <property type="entry name" value="SUCCINATE-SEMIALDEHYDE DEHYDROGENASE, MITOCHONDRIAL"/>
    <property type="match status" value="1"/>
</dbReference>
<dbReference type="Gene3D" id="3.40.309.10">
    <property type="entry name" value="Aldehyde Dehydrogenase, Chain A, domain 2"/>
    <property type="match status" value="1"/>
</dbReference>
<gene>
    <name evidence="4" type="ORF">KPL78_02245</name>
</gene>
<dbReference type="PANTHER" id="PTHR43353:SF5">
    <property type="entry name" value="SUCCINATE-SEMIALDEHYDE DEHYDROGENASE, MITOCHONDRIAL"/>
    <property type="match status" value="1"/>
</dbReference>
<sequence length="477" mass="50499">MATYPTLKLRIAGDWRQRPGAPVHNPLDDSVIGEVPYATRADLDDALAAAVEGQRIWRRTAPARRAGIMREATRLLRDRADAIAAAVTLEQGKPRAQAKVEVLRACDIIEWDAEEGRRAYGRVIPAEPGMRHIVLREPIGLVAGFAPWNFPVSSPTRKVAGALAAGCAIILKASEETPAGAMHLVEAFIDAGVPRGVLQLVFGVPSEISEYLIPQPDVRLVTFTGSVPVGKRLSALAGAHMKPAIMELGGHAPVIVCDDVDVESAAALSATVKSRNAGQVCVAPTRFYVDDAVHDRFADAFGETARAVRVGDGLDPATQMGPVANPRRLEAMQRLVADAVARGARVLAGGERIGNRGCLFPLTVLADVPDDALAMHEEPFGPLALISRTRDLGEAIAKANALPFGLAGYAFTHSAPRVERLSEELEVGNLSINHLVASVPETPFGGVKDSGYGREGGSEGLACYTVTKNVSHLVGSA</sequence>
<evidence type="ECO:0000313" key="5">
    <source>
        <dbReference type="Proteomes" id="UP001196565"/>
    </source>
</evidence>
<organism evidence="4 5">
    <name type="scientific">Roseomonas alba</name>
    <dbReference type="NCBI Taxonomy" id="2846776"/>
    <lineage>
        <taxon>Bacteria</taxon>
        <taxon>Pseudomonadati</taxon>
        <taxon>Pseudomonadota</taxon>
        <taxon>Alphaproteobacteria</taxon>
        <taxon>Acetobacterales</taxon>
        <taxon>Roseomonadaceae</taxon>
        <taxon>Roseomonas</taxon>
    </lineage>
</organism>
<evidence type="ECO:0000259" key="3">
    <source>
        <dbReference type="Pfam" id="PF00171"/>
    </source>
</evidence>
<reference evidence="4 5" key="1">
    <citation type="submission" date="2021-07" db="EMBL/GenBank/DDBJ databases">
        <authorList>
            <person name="So Y."/>
        </authorList>
    </citation>
    <scope>NUCLEOTIDE SEQUENCE [LARGE SCALE GENOMIC DNA]</scope>
    <source>
        <strain evidence="4 5">HJA6</strain>
    </source>
</reference>
<name>A0ABS7A3H9_9PROT</name>
<dbReference type="SUPFAM" id="SSF53720">
    <property type="entry name" value="ALDH-like"/>
    <property type="match status" value="1"/>
</dbReference>
<dbReference type="Pfam" id="PF00171">
    <property type="entry name" value="Aldedh"/>
    <property type="match status" value="1"/>
</dbReference>
<dbReference type="InterPro" id="IPR050740">
    <property type="entry name" value="Aldehyde_DH_Superfamily"/>
</dbReference>
<evidence type="ECO:0000313" key="4">
    <source>
        <dbReference type="EMBL" id="MBW6396645.1"/>
    </source>
</evidence>
<dbReference type="RefSeq" id="WP_219761079.1">
    <property type="nucleotide sequence ID" value="NZ_JAHYBZ010000001.1"/>
</dbReference>
<dbReference type="InterPro" id="IPR015590">
    <property type="entry name" value="Aldehyde_DH_dom"/>
</dbReference>
<dbReference type="Gene3D" id="3.40.605.10">
    <property type="entry name" value="Aldehyde Dehydrogenase, Chain A, domain 1"/>
    <property type="match status" value="1"/>
</dbReference>